<dbReference type="Proteomes" id="UP001500542">
    <property type="component" value="Unassembled WGS sequence"/>
</dbReference>
<dbReference type="RefSeq" id="WP_343967938.1">
    <property type="nucleotide sequence ID" value="NZ_BAAAHK010000005.1"/>
</dbReference>
<protein>
    <recommendedName>
        <fullName evidence="3">DUF4352 domain-containing protein</fullName>
    </recommendedName>
</protein>
<proteinExistence type="predicted"/>
<evidence type="ECO:0008006" key="3">
    <source>
        <dbReference type="Google" id="ProtNLM"/>
    </source>
</evidence>
<reference evidence="2" key="1">
    <citation type="journal article" date="2019" name="Int. J. Syst. Evol. Microbiol.">
        <title>The Global Catalogue of Microorganisms (GCM) 10K type strain sequencing project: providing services to taxonomists for standard genome sequencing and annotation.</title>
        <authorList>
            <consortium name="The Broad Institute Genomics Platform"/>
            <consortium name="The Broad Institute Genome Sequencing Center for Infectious Disease"/>
            <person name="Wu L."/>
            <person name="Ma J."/>
        </authorList>
    </citation>
    <scope>NUCLEOTIDE SEQUENCE [LARGE SCALE GENOMIC DNA]</scope>
    <source>
        <strain evidence="2">JCM 10977</strain>
    </source>
</reference>
<comment type="caution">
    <text evidence="1">The sequence shown here is derived from an EMBL/GenBank/DDBJ whole genome shotgun (WGS) entry which is preliminary data.</text>
</comment>
<dbReference type="EMBL" id="BAAAHK010000005">
    <property type="protein sequence ID" value="GAA0936193.1"/>
    <property type="molecule type" value="Genomic_DNA"/>
</dbReference>
<evidence type="ECO:0000313" key="2">
    <source>
        <dbReference type="Proteomes" id="UP001500542"/>
    </source>
</evidence>
<keyword evidence="2" id="KW-1185">Reference proteome</keyword>
<sequence>MKSSQRAVRLTVQISLLLALAATSALLLLRTYLGDTEKVYKSGTVTEVVQQGPVTIDRVQWKLESLEEYTQLVNEEMKTISLDQPAGSVIIVAMVAITPLDGVKLGASGFSCTSVLRDDRGNVWPSQDAFGFALPTRCSDDDHPFARNKAGQLAQVFVVPRSAVPHLSGIQVETRTDFRRVLLTR</sequence>
<accession>A0ABP4AGS8</accession>
<name>A0ABP4AGS8_9ACTN</name>
<evidence type="ECO:0000313" key="1">
    <source>
        <dbReference type="EMBL" id="GAA0936193.1"/>
    </source>
</evidence>
<gene>
    <name evidence="1" type="ORF">GCM10009554_23520</name>
</gene>
<organism evidence="1 2">
    <name type="scientific">Kribbella koreensis</name>
    <dbReference type="NCBI Taxonomy" id="57909"/>
    <lineage>
        <taxon>Bacteria</taxon>
        <taxon>Bacillati</taxon>
        <taxon>Actinomycetota</taxon>
        <taxon>Actinomycetes</taxon>
        <taxon>Propionibacteriales</taxon>
        <taxon>Kribbellaceae</taxon>
        <taxon>Kribbella</taxon>
    </lineage>
</organism>